<accession>A0ABT6HEX9</accession>
<dbReference type="EMBL" id="JARWBG010000001">
    <property type="protein sequence ID" value="MDH2387315.1"/>
    <property type="molecule type" value="Genomic_DNA"/>
</dbReference>
<organism evidence="1 2">
    <name type="scientific">Streptomyces chengmaiensis</name>
    <dbReference type="NCBI Taxonomy" id="3040919"/>
    <lineage>
        <taxon>Bacteria</taxon>
        <taxon>Bacillati</taxon>
        <taxon>Actinomycetota</taxon>
        <taxon>Actinomycetes</taxon>
        <taxon>Kitasatosporales</taxon>
        <taxon>Streptomycetaceae</taxon>
        <taxon>Streptomyces</taxon>
    </lineage>
</organism>
<dbReference type="PANTHER" id="PTHR38074:SF1">
    <property type="entry name" value="ALTERED INHERITANCE OF MITOCHONDRIA PROTEIN 24, MITOCHONDRIAL"/>
    <property type="match status" value="1"/>
</dbReference>
<dbReference type="InterPro" id="IPR016031">
    <property type="entry name" value="Trp_RNA-bd_attenuator-like_dom"/>
</dbReference>
<dbReference type="Gene3D" id="3.60.160.10">
    <property type="entry name" value="Mitochondrial biogenesis AIM24"/>
    <property type="match status" value="1"/>
</dbReference>
<proteinExistence type="predicted"/>
<dbReference type="PANTHER" id="PTHR38074">
    <property type="entry name" value="ALTERED INHERITANCE OF MITOCHONDRIA PROTEIN 24, MITOCHONDRIAL"/>
    <property type="match status" value="1"/>
</dbReference>
<protein>
    <submittedName>
        <fullName evidence="1">AIM24 family protein</fullName>
    </submittedName>
</protein>
<dbReference type="InterPro" id="IPR036983">
    <property type="entry name" value="AIM24_sf"/>
</dbReference>
<dbReference type="Proteomes" id="UP001223144">
    <property type="component" value="Unassembled WGS sequence"/>
</dbReference>
<sequence>MPFREINSKMVEATVNPGQRMFSQRGAMLAYNGDVTFTPNITGGQGGVMSMIGRRVANEATPLMTVEVPLGPGGPGETPCGTVMFGHGGHHIQVINLSGDTLYVEADRLLAFDGTLEQGTMFMGSQGGVMGMVRGQVTGQGLFTTTLRGHGAVAVMAHGGVIELPITPGRPVHVDPQAYVAHHGDVRNKLSAALGWRDMVGRGSGEAFQLELSGSGAVYVQASEEKL</sequence>
<evidence type="ECO:0000313" key="1">
    <source>
        <dbReference type="EMBL" id="MDH2387315.1"/>
    </source>
</evidence>
<evidence type="ECO:0000313" key="2">
    <source>
        <dbReference type="Proteomes" id="UP001223144"/>
    </source>
</evidence>
<name>A0ABT6HEX9_9ACTN</name>
<dbReference type="InterPro" id="IPR002838">
    <property type="entry name" value="AIM24"/>
</dbReference>
<reference evidence="1 2" key="1">
    <citation type="submission" date="2023-04" db="EMBL/GenBank/DDBJ databases">
        <title>Streptomyces chengmaiensis sp. nov. isolated from the stem of mangrove plant in Hainan.</title>
        <authorList>
            <person name="Huang X."/>
            <person name="Zhou S."/>
            <person name="Chu X."/>
            <person name="Xie Y."/>
            <person name="Lin Y."/>
        </authorList>
    </citation>
    <scope>NUCLEOTIDE SEQUENCE [LARGE SCALE GENOMIC DNA]</scope>
    <source>
        <strain evidence="1 2">HNM0663</strain>
    </source>
</reference>
<keyword evidence="2" id="KW-1185">Reference proteome</keyword>
<comment type="caution">
    <text evidence="1">The sequence shown here is derived from an EMBL/GenBank/DDBJ whole genome shotgun (WGS) entry which is preliminary data.</text>
</comment>
<dbReference type="Pfam" id="PF01987">
    <property type="entry name" value="AIM24"/>
    <property type="match status" value="1"/>
</dbReference>
<dbReference type="RefSeq" id="WP_279925654.1">
    <property type="nucleotide sequence ID" value="NZ_JARWBG010000001.1"/>
</dbReference>
<dbReference type="SUPFAM" id="SSF51219">
    <property type="entry name" value="TRAP-like"/>
    <property type="match status" value="1"/>
</dbReference>
<gene>
    <name evidence="1" type="ORF">QCN29_00630</name>
</gene>